<evidence type="ECO:0000256" key="4">
    <source>
        <dbReference type="ARBA" id="ARBA00022989"/>
    </source>
</evidence>
<reference evidence="9" key="2">
    <citation type="submission" date="2023-06" db="EMBL/GenBank/DDBJ databases">
        <authorList>
            <consortium name="Lawrence Berkeley National Laboratory"/>
            <person name="Haridas S."/>
            <person name="Hensen N."/>
            <person name="Bonometti L."/>
            <person name="Westerberg I."/>
            <person name="Brannstrom I.O."/>
            <person name="Guillou S."/>
            <person name="Cros-Aarteil S."/>
            <person name="Calhoun S."/>
            <person name="Kuo A."/>
            <person name="Mondo S."/>
            <person name="Pangilinan J."/>
            <person name="Riley R."/>
            <person name="Labutti K."/>
            <person name="Andreopoulos B."/>
            <person name="Lipzen A."/>
            <person name="Chen C."/>
            <person name="Yanf M."/>
            <person name="Daum C."/>
            <person name="Ng V."/>
            <person name="Clum A."/>
            <person name="Steindorff A."/>
            <person name="Ohm R."/>
            <person name="Martin F."/>
            <person name="Silar P."/>
            <person name="Natvig D."/>
            <person name="Lalanne C."/>
            <person name="Gautier V."/>
            <person name="Ament-Velasquez S.L."/>
            <person name="Kruys A."/>
            <person name="Hutchinson M.I."/>
            <person name="Powell A.J."/>
            <person name="Barry K."/>
            <person name="Miller A.N."/>
            <person name="Grigoriev I.V."/>
            <person name="Debuchy R."/>
            <person name="Gladieux P."/>
            <person name="Thoren M.H."/>
            <person name="Johannesson H."/>
        </authorList>
    </citation>
    <scope>NUCLEOTIDE SEQUENCE</scope>
    <source>
        <strain evidence="9">CBS 314.62</strain>
    </source>
</reference>
<feature type="domain" description="Major facilitator superfamily (MFS) profile" evidence="8">
    <location>
        <begin position="106"/>
        <end position="537"/>
    </location>
</feature>
<dbReference type="Gene3D" id="1.20.1250.20">
    <property type="entry name" value="MFS general substrate transporter like domains"/>
    <property type="match status" value="1"/>
</dbReference>
<dbReference type="PROSITE" id="PS50850">
    <property type="entry name" value="MFS"/>
    <property type="match status" value="1"/>
</dbReference>
<feature type="transmembrane region" description="Helical" evidence="7">
    <location>
        <begin position="234"/>
        <end position="255"/>
    </location>
</feature>
<keyword evidence="10" id="KW-1185">Reference proteome</keyword>
<comment type="subcellular location">
    <subcellularLocation>
        <location evidence="1">Membrane</location>
        <topology evidence="1">Multi-pass membrane protein</topology>
    </subcellularLocation>
</comment>
<dbReference type="PANTHER" id="PTHR43791:SF65">
    <property type="entry name" value="MAJOR FACILITATOR SUPERFAMILY (MFS) PROFILE DOMAIN-CONTAINING PROTEIN-RELATED"/>
    <property type="match status" value="1"/>
</dbReference>
<evidence type="ECO:0000256" key="5">
    <source>
        <dbReference type="ARBA" id="ARBA00023136"/>
    </source>
</evidence>
<protein>
    <submittedName>
        <fullName evidence="9">Major facilitator superfamily domain-containing protein</fullName>
    </submittedName>
</protein>
<accession>A0AAE0XLQ2</accession>
<dbReference type="AlphaFoldDB" id="A0AAE0XLQ2"/>
<gene>
    <name evidence="9" type="ORF">B0T22DRAFT_497633</name>
</gene>
<dbReference type="InterPro" id="IPR036259">
    <property type="entry name" value="MFS_trans_sf"/>
</dbReference>
<feature type="transmembrane region" description="Helical" evidence="7">
    <location>
        <begin position="442"/>
        <end position="464"/>
    </location>
</feature>
<dbReference type="EMBL" id="JAULSO010000001">
    <property type="protein sequence ID" value="KAK3695735.1"/>
    <property type="molecule type" value="Genomic_DNA"/>
</dbReference>
<dbReference type="InterPro" id="IPR020846">
    <property type="entry name" value="MFS_dom"/>
</dbReference>
<evidence type="ECO:0000313" key="9">
    <source>
        <dbReference type="EMBL" id="KAK3695735.1"/>
    </source>
</evidence>
<evidence type="ECO:0000256" key="2">
    <source>
        <dbReference type="ARBA" id="ARBA00022448"/>
    </source>
</evidence>
<feature type="compositionally biased region" description="Polar residues" evidence="6">
    <location>
        <begin position="8"/>
        <end position="20"/>
    </location>
</feature>
<feature type="region of interest" description="Disordered" evidence="6">
    <location>
        <begin position="1"/>
        <end position="24"/>
    </location>
</feature>
<dbReference type="Proteomes" id="UP001270362">
    <property type="component" value="Unassembled WGS sequence"/>
</dbReference>
<keyword evidence="3 7" id="KW-0812">Transmembrane</keyword>
<feature type="transmembrane region" description="Helical" evidence="7">
    <location>
        <begin position="202"/>
        <end position="222"/>
    </location>
</feature>
<evidence type="ECO:0000256" key="3">
    <source>
        <dbReference type="ARBA" id="ARBA00022692"/>
    </source>
</evidence>
<feature type="transmembrane region" description="Helical" evidence="7">
    <location>
        <begin position="410"/>
        <end position="430"/>
    </location>
</feature>
<dbReference type="Pfam" id="PF07690">
    <property type="entry name" value="MFS_1"/>
    <property type="match status" value="1"/>
</dbReference>
<dbReference type="GO" id="GO:0022857">
    <property type="term" value="F:transmembrane transporter activity"/>
    <property type="evidence" value="ECO:0007669"/>
    <property type="project" value="InterPro"/>
</dbReference>
<feature type="transmembrane region" description="Helical" evidence="7">
    <location>
        <begin position="348"/>
        <end position="370"/>
    </location>
</feature>
<organism evidence="9 10">
    <name type="scientific">Podospora appendiculata</name>
    <dbReference type="NCBI Taxonomy" id="314037"/>
    <lineage>
        <taxon>Eukaryota</taxon>
        <taxon>Fungi</taxon>
        <taxon>Dikarya</taxon>
        <taxon>Ascomycota</taxon>
        <taxon>Pezizomycotina</taxon>
        <taxon>Sordariomycetes</taxon>
        <taxon>Sordariomycetidae</taxon>
        <taxon>Sordariales</taxon>
        <taxon>Podosporaceae</taxon>
        <taxon>Podospora</taxon>
    </lineage>
</organism>
<reference evidence="9" key="1">
    <citation type="journal article" date="2023" name="Mol. Phylogenet. Evol.">
        <title>Genome-scale phylogeny and comparative genomics of the fungal order Sordariales.</title>
        <authorList>
            <person name="Hensen N."/>
            <person name="Bonometti L."/>
            <person name="Westerberg I."/>
            <person name="Brannstrom I.O."/>
            <person name="Guillou S."/>
            <person name="Cros-Aarteil S."/>
            <person name="Calhoun S."/>
            <person name="Haridas S."/>
            <person name="Kuo A."/>
            <person name="Mondo S."/>
            <person name="Pangilinan J."/>
            <person name="Riley R."/>
            <person name="LaButti K."/>
            <person name="Andreopoulos B."/>
            <person name="Lipzen A."/>
            <person name="Chen C."/>
            <person name="Yan M."/>
            <person name="Daum C."/>
            <person name="Ng V."/>
            <person name="Clum A."/>
            <person name="Steindorff A."/>
            <person name="Ohm R.A."/>
            <person name="Martin F."/>
            <person name="Silar P."/>
            <person name="Natvig D.O."/>
            <person name="Lalanne C."/>
            <person name="Gautier V."/>
            <person name="Ament-Velasquez S.L."/>
            <person name="Kruys A."/>
            <person name="Hutchinson M.I."/>
            <person name="Powell A.J."/>
            <person name="Barry K."/>
            <person name="Miller A.N."/>
            <person name="Grigoriev I.V."/>
            <person name="Debuchy R."/>
            <person name="Gladieux P."/>
            <person name="Hiltunen Thoren M."/>
            <person name="Johannesson H."/>
        </authorList>
    </citation>
    <scope>NUCLEOTIDE SEQUENCE</scope>
    <source>
        <strain evidence="9">CBS 314.62</strain>
    </source>
</reference>
<dbReference type="GO" id="GO:0016020">
    <property type="term" value="C:membrane"/>
    <property type="evidence" value="ECO:0007669"/>
    <property type="project" value="UniProtKB-SubCell"/>
</dbReference>
<dbReference type="SUPFAM" id="SSF103473">
    <property type="entry name" value="MFS general substrate transporter"/>
    <property type="match status" value="1"/>
</dbReference>
<feature type="transmembrane region" description="Helical" evidence="7">
    <location>
        <begin position="382"/>
        <end position="404"/>
    </location>
</feature>
<sequence>MPRRFPSLYQTFGSGSTTPSRRADVQLTGADGRLEEWKDGDDDIKSEYGSEISKDDADVTTYLIGADDGLGEPEVRRRENLHRFDPKARWTWREERALVRKIDLKIMLWTCLMFCALEMDRANIRQAVTDNLLPELGLDHNDYNLGNSLFSLSFLLAEVPSQLVSKRLGPDRWIPIQMVLWSAVASSQFTLSGRAGFLISRILLGVLQGGFIPTVVLYLSYFYKSHELSIRLGFFWTAMVFADIFAALSAFALLHLRGFMGFSGWRWLFGVEGLITLGFGLLAFGLMPAGPTQTASWFRGEKGWFTPREETIMVNRVIRDDPSKGGMHNREPLTLKLLRKSLCDFDLWPLYLLGVMSNIPFSTPNIYLTLSLKDLGFTTFQTNLLVIPSQILHVLNMIILTYLSEAISQLSLVAVIPQIWSIPFLLWLRFADTSEVSKWTTWLVMSIFLGNPYGAGGIIAANIYRQDDAPAYHRGNSVLLTVVGLNITLYLSTKMYYTMRNRYRDRIWDRMSEGERFEYLAMTHDSGNKRLDFRFAS</sequence>
<evidence type="ECO:0000256" key="1">
    <source>
        <dbReference type="ARBA" id="ARBA00004141"/>
    </source>
</evidence>
<feature type="transmembrane region" description="Helical" evidence="7">
    <location>
        <begin position="476"/>
        <end position="497"/>
    </location>
</feature>
<keyword evidence="2" id="KW-0813">Transport</keyword>
<evidence type="ECO:0000313" key="10">
    <source>
        <dbReference type="Proteomes" id="UP001270362"/>
    </source>
</evidence>
<comment type="caution">
    <text evidence="9">The sequence shown here is derived from an EMBL/GenBank/DDBJ whole genome shotgun (WGS) entry which is preliminary data.</text>
</comment>
<evidence type="ECO:0000256" key="7">
    <source>
        <dbReference type="SAM" id="Phobius"/>
    </source>
</evidence>
<keyword evidence="4 7" id="KW-1133">Transmembrane helix</keyword>
<name>A0AAE0XLQ2_9PEZI</name>
<dbReference type="InterPro" id="IPR011701">
    <property type="entry name" value="MFS"/>
</dbReference>
<proteinExistence type="predicted"/>
<evidence type="ECO:0000259" key="8">
    <source>
        <dbReference type="PROSITE" id="PS50850"/>
    </source>
</evidence>
<feature type="transmembrane region" description="Helical" evidence="7">
    <location>
        <begin position="267"/>
        <end position="287"/>
    </location>
</feature>
<dbReference type="PANTHER" id="PTHR43791">
    <property type="entry name" value="PERMEASE-RELATED"/>
    <property type="match status" value="1"/>
</dbReference>
<dbReference type="FunFam" id="1.20.1250.20:FF:000106">
    <property type="entry name" value="MFS transporter, putative"/>
    <property type="match status" value="1"/>
</dbReference>
<evidence type="ECO:0000256" key="6">
    <source>
        <dbReference type="SAM" id="MobiDB-lite"/>
    </source>
</evidence>
<keyword evidence="5 7" id="KW-0472">Membrane</keyword>